<protein>
    <submittedName>
        <fullName evidence="1">Uncharacterized protein</fullName>
    </submittedName>
</protein>
<gene>
    <name evidence="1" type="ORF">LCGC14_0420720</name>
</gene>
<sequence>MTTATEKVHKNADLRVVNGGTLYPPPWEAGNAEGKIWSQGYKLPDVYAIGTTQLYPTGTIYRYGIRTFAYTVLSSGSTVVGAGYCPESTAELVDLSNLVVSGAAGSADVVITKAGIAVNQYAGGFLGIKMGTGGLTTVGRYSSRQIISNTVADGSDNVTFTLDGTNVLALTTADDCVLCEHPYAEIRTPATANYNMAVGVYINTVVVSNYVWVQTAGPHNMISMIATFEGSDANSVPCYAIAGVAQVSEGGATGDATCNGIEGTSLQCIGHVYASTDIGGPAGTPANITIAPTVWLNILQ</sequence>
<dbReference type="EMBL" id="LAZR01000383">
    <property type="protein sequence ID" value="KKN71493.1"/>
    <property type="molecule type" value="Genomic_DNA"/>
</dbReference>
<dbReference type="AlphaFoldDB" id="A0A0F9W099"/>
<comment type="caution">
    <text evidence="1">The sequence shown here is derived from an EMBL/GenBank/DDBJ whole genome shotgun (WGS) entry which is preliminary data.</text>
</comment>
<evidence type="ECO:0000313" key="1">
    <source>
        <dbReference type="EMBL" id="KKN71493.1"/>
    </source>
</evidence>
<name>A0A0F9W099_9ZZZZ</name>
<reference evidence="1" key="1">
    <citation type="journal article" date="2015" name="Nature">
        <title>Complex archaea that bridge the gap between prokaryotes and eukaryotes.</title>
        <authorList>
            <person name="Spang A."/>
            <person name="Saw J.H."/>
            <person name="Jorgensen S.L."/>
            <person name="Zaremba-Niedzwiedzka K."/>
            <person name="Martijn J."/>
            <person name="Lind A.E."/>
            <person name="van Eijk R."/>
            <person name="Schleper C."/>
            <person name="Guy L."/>
            <person name="Ettema T.J."/>
        </authorList>
    </citation>
    <scope>NUCLEOTIDE SEQUENCE</scope>
</reference>
<proteinExistence type="predicted"/>
<organism evidence="1">
    <name type="scientific">marine sediment metagenome</name>
    <dbReference type="NCBI Taxonomy" id="412755"/>
    <lineage>
        <taxon>unclassified sequences</taxon>
        <taxon>metagenomes</taxon>
        <taxon>ecological metagenomes</taxon>
    </lineage>
</organism>
<accession>A0A0F9W099</accession>